<dbReference type="GO" id="GO:0000981">
    <property type="term" value="F:DNA-binding transcription factor activity, RNA polymerase II-specific"/>
    <property type="evidence" value="ECO:0007669"/>
    <property type="project" value="InterPro"/>
</dbReference>
<evidence type="ECO:0000313" key="9">
    <source>
        <dbReference type="EMBL" id="CAG8909750.1"/>
    </source>
</evidence>
<evidence type="ECO:0000313" key="10">
    <source>
        <dbReference type="Proteomes" id="UP001154252"/>
    </source>
</evidence>
<accession>A0A9W4KPG7</accession>
<feature type="region of interest" description="Disordered" evidence="7">
    <location>
        <begin position="650"/>
        <end position="700"/>
    </location>
</feature>
<evidence type="ECO:0000256" key="7">
    <source>
        <dbReference type="SAM" id="MobiDB-lite"/>
    </source>
</evidence>
<dbReference type="GO" id="GO:0006351">
    <property type="term" value="P:DNA-templated transcription"/>
    <property type="evidence" value="ECO:0007669"/>
    <property type="project" value="InterPro"/>
</dbReference>
<organism evidence="9 10">
    <name type="scientific">Penicillium egyptiacum</name>
    <dbReference type="NCBI Taxonomy" id="1303716"/>
    <lineage>
        <taxon>Eukaryota</taxon>
        <taxon>Fungi</taxon>
        <taxon>Dikarya</taxon>
        <taxon>Ascomycota</taxon>
        <taxon>Pezizomycotina</taxon>
        <taxon>Eurotiomycetes</taxon>
        <taxon>Eurotiomycetidae</taxon>
        <taxon>Eurotiales</taxon>
        <taxon>Aspergillaceae</taxon>
        <taxon>Penicillium</taxon>
    </lineage>
</organism>
<keyword evidence="6" id="KW-0539">Nucleus</keyword>
<dbReference type="PROSITE" id="PS50048">
    <property type="entry name" value="ZN2_CY6_FUNGAL_2"/>
    <property type="match status" value="1"/>
</dbReference>
<gene>
    <name evidence="9" type="ORF">PEGY_LOCUS10547</name>
</gene>
<dbReference type="PANTHER" id="PTHR47338">
    <property type="entry name" value="ZN(II)2CYS6 TRANSCRIPTION FACTOR (EUROFUNG)-RELATED"/>
    <property type="match status" value="1"/>
</dbReference>
<dbReference type="PANTHER" id="PTHR47338:SF23">
    <property type="entry name" value="ZN(II)2CYS6 TRANSCRIPTION FACTOR (EUROFUNG)"/>
    <property type="match status" value="1"/>
</dbReference>
<keyword evidence="5" id="KW-0804">Transcription</keyword>
<feature type="compositionally biased region" description="Basic and acidic residues" evidence="7">
    <location>
        <begin position="681"/>
        <end position="692"/>
    </location>
</feature>
<dbReference type="InterPro" id="IPR007219">
    <property type="entry name" value="XnlR_reg_dom"/>
</dbReference>
<dbReference type="OrthoDB" id="4456959at2759"/>
<evidence type="ECO:0000256" key="2">
    <source>
        <dbReference type="ARBA" id="ARBA00022723"/>
    </source>
</evidence>
<evidence type="ECO:0000256" key="4">
    <source>
        <dbReference type="ARBA" id="ARBA00023125"/>
    </source>
</evidence>
<dbReference type="GO" id="GO:0008270">
    <property type="term" value="F:zinc ion binding"/>
    <property type="evidence" value="ECO:0007669"/>
    <property type="project" value="InterPro"/>
</dbReference>
<dbReference type="CDD" id="cd00067">
    <property type="entry name" value="GAL4"/>
    <property type="match status" value="1"/>
</dbReference>
<evidence type="ECO:0000256" key="6">
    <source>
        <dbReference type="ARBA" id="ARBA00023242"/>
    </source>
</evidence>
<keyword evidence="2" id="KW-0479">Metal-binding</keyword>
<dbReference type="SMART" id="SM00906">
    <property type="entry name" value="Fungal_trans"/>
    <property type="match status" value="1"/>
</dbReference>
<keyword evidence="4" id="KW-0238">DNA-binding</keyword>
<dbReference type="SUPFAM" id="SSF57701">
    <property type="entry name" value="Zn2/Cys6 DNA-binding domain"/>
    <property type="match status" value="1"/>
</dbReference>
<dbReference type="InterPro" id="IPR036864">
    <property type="entry name" value="Zn2-C6_fun-type_DNA-bd_sf"/>
</dbReference>
<protein>
    <recommendedName>
        <fullName evidence="8">Zn(2)-C6 fungal-type domain-containing protein</fullName>
    </recommendedName>
</protein>
<feature type="domain" description="Zn(2)-C6 fungal-type" evidence="8">
    <location>
        <begin position="29"/>
        <end position="58"/>
    </location>
</feature>
<dbReference type="CDD" id="cd12148">
    <property type="entry name" value="fungal_TF_MHR"/>
    <property type="match status" value="1"/>
</dbReference>
<dbReference type="PROSITE" id="PS00463">
    <property type="entry name" value="ZN2_CY6_FUNGAL_1"/>
    <property type="match status" value="1"/>
</dbReference>
<dbReference type="GO" id="GO:0003677">
    <property type="term" value="F:DNA binding"/>
    <property type="evidence" value="ECO:0007669"/>
    <property type="project" value="UniProtKB-KW"/>
</dbReference>
<sequence>MPPPSSHIESEANGQEPQDASKFHEDLPACQLCRKKKSRCSRTQPCVECTRSGAECVYDERRMKPGLRTGAMDQLYRRIETLENMFLGQELLWQHMWRTMYPNGALLASNEPAANIEDLARRRDELKSALLRTLSSVDQKDEGQVQASSESALRPTKRRRTATTTPFVPVSMDGDTDGLLSTEIMTELVSFYFVNIHPWIPILHVTRFWERMQSPDERPRISCILHAIIAVCVRFSKSKELRDAETKASVAEQSRKRVILASTDCYSVENLQALIIIAFETIERGRGPSSWSIVGSAIGAVNQLQLGVEEEVLYRPTNSGESLIRRMVFLPPSRSWSEAEERRRIFWAVFLMDRFCSVSTGREVSLDSAGLKRRLPCEGAVWEKETEVCAPFFGISDSKDATTTSSLLSSSGASTSSDDDLSIGGFAYNIEATESLTLVTNFFLDHAFIVADTEKARIWMMKFKELDLRLIQWKLYLPRRWREASVLNSDGVMDPNLTLAHITHNTAVILLHQAIAYPPPHWNNCSIKLPSTSSAETCLEAASEIATIGQQFLSLSPIFTNPQFSFCLFIAGRMLLAHARYNQVIVPSALDTLVASLLEISQRWTGRDEITGSIGDNLASTFAKRLMDAQNDSSAARRPSLDIRQTAYWDESKGQPPTQVPTSASPFQPGIDKSGASNSNGEHHAVDMRRQSPQEPYGLDPFSLAFPPLPPSFQQGFPILSASDPLSVYGQSGVYEAKTPLNMQPRDPRLGMWQDANAAFGNDISLQADLAQFFNPTPNPGQRISRYGAVHAESQDRDNGSRDFPTTDTINGRQF</sequence>
<comment type="caution">
    <text evidence="9">The sequence shown here is derived from an EMBL/GenBank/DDBJ whole genome shotgun (WGS) entry which is preliminary data.</text>
</comment>
<keyword evidence="10" id="KW-1185">Reference proteome</keyword>
<dbReference type="InterPro" id="IPR050815">
    <property type="entry name" value="TF_fung"/>
</dbReference>
<dbReference type="InterPro" id="IPR001138">
    <property type="entry name" value="Zn2Cys6_DnaBD"/>
</dbReference>
<keyword evidence="3" id="KW-0805">Transcription regulation</keyword>
<evidence type="ECO:0000256" key="5">
    <source>
        <dbReference type="ARBA" id="ARBA00023163"/>
    </source>
</evidence>
<dbReference type="EMBL" id="CAJVRC010000903">
    <property type="protein sequence ID" value="CAG8909750.1"/>
    <property type="molecule type" value="Genomic_DNA"/>
</dbReference>
<proteinExistence type="predicted"/>
<name>A0A9W4KPG7_9EURO</name>
<dbReference type="Pfam" id="PF04082">
    <property type="entry name" value="Fungal_trans"/>
    <property type="match status" value="1"/>
</dbReference>
<reference evidence="9" key="1">
    <citation type="submission" date="2021-07" db="EMBL/GenBank/DDBJ databases">
        <authorList>
            <person name="Branca A.L. A."/>
        </authorList>
    </citation>
    <scope>NUCLEOTIDE SEQUENCE</scope>
</reference>
<evidence type="ECO:0000259" key="8">
    <source>
        <dbReference type="PROSITE" id="PS50048"/>
    </source>
</evidence>
<feature type="region of interest" description="Disordered" evidence="7">
    <location>
        <begin position="791"/>
        <end position="815"/>
    </location>
</feature>
<evidence type="ECO:0000256" key="1">
    <source>
        <dbReference type="ARBA" id="ARBA00004123"/>
    </source>
</evidence>
<feature type="region of interest" description="Disordered" evidence="7">
    <location>
        <begin position="141"/>
        <end position="167"/>
    </location>
</feature>
<feature type="compositionally biased region" description="Polar residues" evidence="7">
    <location>
        <begin position="804"/>
        <end position="815"/>
    </location>
</feature>
<feature type="region of interest" description="Disordered" evidence="7">
    <location>
        <begin position="1"/>
        <end position="21"/>
    </location>
</feature>
<feature type="compositionally biased region" description="Polar residues" evidence="7">
    <location>
        <begin position="655"/>
        <end position="666"/>
    </location>
</feature>
<evidence type="ECO:0000256" key="3">
    <source>
        <dbReference type="ARBA" id="ARBA00023015"/>
    </source>
</evidence>
<dbReference type="SMART" id="SM00066">
    <property type="entry name" value="GAL4"/>
    <property type="match status" value="1"/>
</dbReference>
<dbReference type="Pfam" id="PF00172">
    <property type="entry name" value="Zn_clus"/>
    <property type="match status" value="1"/>
</dbReference>
<dbReference type="AlphaFoldDB" id="A0A9W4KPG7"/>
<dbReference type="GO" id="GO:0005634">
    <property type="term" value="C:nucleus"/>
    <property type="evidence" value="ECO:0007669"/>
    <property type="project" value="UniProtKB-SubCell"/>
</dbReference>
<dbReference type="Proteomes" id="UP001154252">
    <property type="component" value="Unassembled WGS sequence"/>
</dbReference>
<dbReference type="Gene3D" id="4.10.240.10">
    <property type="entry name" value="Zn(2)-C6 fungal-type DNA-binding domain"/>
    <property type="match status" value="1"/>
</dbReference>
<comment type="subcellular location">
    <subcellularLocation>
        <location evidence="1">Nucleus</location>
    </subcellularLocation>
</comment>